<proteinExistence type="predicted"/>
<sequence>MQSLRFGFQNARQSTINADEYQGQLIGAHGLRLLQAHWSKGVVGNRTDDVSLLFGNGHRLVNVGGVNVEGVTAAVKVSAIWHGQRRGHQTQLTCFGAGHAHHQFISRFQAIQRLRNGPVQASPGLLNKTKGGEKGLGCG</sequence>
<accession>A0A6J6VS11</accession>
<name>A0A6J6VS11_9ZZZZ</name>
<organism evidence="1">
    <name type="scientific">freshwater metagenome</name>
    <dbReference type="NCBI Taxonomy" id="449393"/>
    <lineage>
        <taxon>unclassified sequences</taxon>
        <taxon>metagenomes</taxon>
        <taxon>ecological metagenomes</taxon>
    </lineage>
</organism>
<reference evidence="1" key="1">
    <citation type="submission" date="2020-05" db="EMBL/GenBank/DDBJ databases">
        <authorList>
            <person name="Chiriac C."/>
            <person name="Salcher M."/>
            <person name="Ghai R."/>
            <person name="Kavagutti S V."/>
        </authorList>
    </citation>
    <scope>NUCLEOTIDE SEQUENCE</scope>
</reference>
<evidence type="ECO:0000313" key="1">
    <source>
        <dbReference type="EMBL" id="CAB4775311.1"/>
    </source>
</evidence>
<gene>
    <name evidence="1" type="ORF">UFOPK2938_00376</name>
</gene>
<protein>
    <submittedName>
        <fullName evidence="1">Unannotated protein</fullName>
    </submittedName>
</protein>
<dbReference type="AlphaFoldDB" id="A0A6J6VS11"/>
<dbReference type="EMBL" id="CAEZZX010000053">
    <property type="protein sequence ID" value="CAB4775311.1"/>
    <property type="molecule type" value="Genomic_DNA"/>
</dbReference>